<organism evidence="3 4">
    <name type="scientific">Theileria orientalis</name>
    <dbReference type="NCBI Taxonomy" id="68886"/>
    <lineage>
        <taxon>Eukaryota</taxon>
        <taxon>Sar</taxon>
        <taxon>Alveolata</taxon>
        <taxon>Apicomplexa</taxon>
        <taxon>Aconoidasida</taxon>
        <taxon>Piroplasmida</taxon>
        <taxon>Theileriidae</taxon>
        <taxon>Theileria</taxon>
    </lineage>
</organism>
<protein>
    <submittedName>
        <fullName evidence="3">Uncharacterized protein</fullName>
    </submittedName>
</protein>
<reference evidence="3" key="1">
    <citation type="submission" date="2022-07" db="EMBL/GenBank/DDBJ databases">
        <title>Evaluation of T. orientalis genome assembly methods using nanopore sequencing and analysis of variation between genomes.</title>
        <authorList>
            <person name="Yam J."/>
            <person name="Micallef M.L."/>
            <person name="Liu M."/>
            <person name="Djordjevic S.P."/>
            <person name="Bogema D.R."/>
            <person name="Jenkins C."/>
        </authorList>
    </citation>
    <scope>NUCLEOTIDE SEQUENCE</scope>
    <source>
        <strain evidence="3">Fish Creek</strain>
    </source>
</reference>
<sequence length="294" mass="33626">MFKYISNYVSVSRILQISLPKSFNFGIIATTCSEYPKFNKLRHYSKKTEPDDSDDETIHISHGPKETLLILGYNVKQEDLNSHIKALEETLKLKLMTLDFYSPDIAQSFSDIAMAQHQSLEFINKAKDNYLKSYEIWKKLKGEESREVANILCLLGVVYRDLGDIESAKASLLCSLAIDRKLDSLTSKLCSVYSLNNLASIAHLEEKYSEACEYYEEALRILLTATTGDENHRLISLLYYNLACSYFQIPDYYNASVSINRSREIIKKIGDPCNIAHKVEELVEQLNKSQTETK</sequence>
<dbReference type="EMBL" id="CP056065">
    <property type="protein sequence ID" value="UKJ88236.1"/>
    <property type="molecule type" value="Genomic_DNA"/>
</dbReference>
<dbReference type="SUPFAM" id="SSF48452">
    <property type="entry name" value="TPR-like"/>
    <property type="match status" value="1"/>
</dbReference>
<gene>
    <name evidence="3" type="ORF">MACJ_000680</name>
</gene>
<keyword evidence="1" id="KW-0677">Repeat</keyword>
<evidence type="ECO:0000256" key="2">
    <source>
        <dbReference type="ARBA" id="ARBA00022803"/>
    </source>
</evidence>
<proteinExistence type="predicted"/>
<dbReference type="InterPro" id="IPR019734">
    <property type="entry name" value="TPR_rpt"/>
</dbReference>
<dbReference type="Proteomes" id="UP000244803">
    <property type="component" value="Chromosome 1"/>
</dbReference>
<dbReference type="Gene3D" id="1.25.40.10">
    <property type="entry name" value="Tetratricopeptide repeat domain"/>
    <property type="match status" value="2"/>
</dbReference>
<keyword evidence="2" id="KW-0802">TPR repeat</keyword>
<name>A0A976QPX9_THEOR</name>
<evidence type="ECO:0000256" key="1">
    <source>
        <dbReference type="ARBA" id="ARBA00022737"/>
    </source>
</evidence>
<dbReference type="Pfam" id="PF13424">
    <property type="entry name" value="TPR_12"/>
    <property type="match status" value="1"/>
</dbReference>
<dbReference type="OrthoDB" id="381520at2759"/>
<evidence type="ECO:0000313" key="3">
    <source>
        <dbReference type="EMBL" id="UKJ88236.1"/>
    </source>
</evidence>
<accession>A0A976QPX9</accession>
<dbReference type="AlphaFoldDB" id="A0A976QPX9"/>
<dbReference type="InterPro" id="IPR011990">
    <property type="entry name" value="TPR-like_helical_dom_sf"/>
</dbReference>
<dbReference type="SMART" id="SM00028">
    <property type="entry name" value="TPR"/>
    <property type="match status" value="3"/>
</dbReference>
<dbReference type="PANTHER" id="PTHR45641:SF19">
    <property type="entry name" value="NEPHROCYSTIN-3"/>
    <property type="match status" value="1"/>
</dbReference>
<dbReference type="PANTHER" id="PTHR45641">
    <property type="entry name" value="TETRATRICOPEPTIDE REPEAT PROTEIN (AFU_ORTHOLOGUE AFUA_6G03870)"/>
    <property type="match status" value="1"/>
</dbReference>
<evidence type="ECO:0000313" key="4">
    <source>
        <dbReference type="Proteomes" id="UP000244803"/>
    </source>
</evidence>
<dbReference type="Pfam" id="PF13181">
    <property type="entry name" value="TPR_8"/>
    <property type="match status" value="1"/>
</dbReference>